<protein>
    <submittedName>
        <fullName evidence="2">RimJ/RimL family protein N-acetyltransferase</fullName>
    </submittedName>
</protein>
<keyword evidence="3" id="KW-1185">Reference proteome</keyword>
<evidence type="ECO:0000259" key="1">
    <source>
        <dbReference type="PROSITE" id="PS51186"/>
    </source>
</evidence>
<dbReference type="InterPro" id="IPR016181">
    <property type="entry name" value="Acyl_CoA_acyltransferase"/>
</dbReference>
<dbReference type="Gene3D" id="3.40.630.30">
    <property type="match status" value="1"/>
</dbReference>
<dbReference type="PANTHER" id="PTHR43792">
    <property type="entry name" value="GNAT FAMILY, PUTATIVE (AFU_ORTHOLOGUE AFUA_3G00765)-RELATED-RELATED"/>
    <property type="match status" value="1"/>
</dbReference>
<dbReference type="Proteomes" id="UP000553766">
    <property type="component" value="Unassembled WGS sequence"/>
</dbReference>
<evidence type="ECO:0000313" key="3">
    <source>
        <dbReference type="Proteomes" id="UP000553766"/>
    </source>
</evidence>
<dbReference type="SUPFAM" id="SSF55729">
    <property type="entry name" value="Acyl-CoA N-acyltransferases (Nat)"/>
    <property type="match status" value="1"/>
</dbReference>
<dbReference type="EMBL" id="JACIJS010000005">
    <property type="protein sequence ID" value="MBB5515923.1"/>
    <property type="molecule type" value="Genomic_DNA"/>
</dbReference>
<organism evidence="2 3">
    <name type="scientific">Rubricella aquisinus</name>
    <dbReference type="NCBI Taxonomy" id="2028108"/>
    <lineage>
        <taxon>Bacteria</taxon>
        <taxon>Pseudomonadati</taxon>
        <taxon>Pseudomonadota</taxon>
        <taxon>Alphaproteobacteria</taxon>
        <taxon>Rhodobacterales</taxon>
        <taxon>Paracoccaceae</taxon>
        <taxon>Rubricella</taxon>
    </lineage>
</organism>
<gene>
    <name evidence="2" type="ORF">FHS89_001943</name>
</gene>
<dbReference type="PANTHER" id="PTHR43792:SF1">
    <property type="entry name" value="N-ACETYLTRANSFERASE DOMAIN-CONTAINING PROTEIN"/>
    <property type="match status" value="1"/>
</dbReference>
<proteinExistence type="predicted"/>
<dbReference type="AlphaFoldDB" id="A0A840WPB9"/>
<reference evidence="2 3" key="1">
    <citation type="submission" date="2020-08" db="EMBL/GenBank/DDBJ databases">
        <title>Genomic Encyclopedia of Type Strains, Phase IV (KMG-IV): sequencing the most valuable type-strain genomes for metagenomic binning, comparative biology and taxonomic classification.</title>
        <authorList>
            <person name="Goeker M."/>
        </authorList>
    </citation>
    <scope>NUCLEOTIDE SEQUENCE [LARGE SCALE GENOMIC DNA]</scope>
    <source>
        <strain evidence="2 3">DSM 103377</strain>
    </source>
</reference>
<dbReference type="InterPro" id="IPR051531">
    <property type="entry name" value="N-acetyltransferase"/>
</dbReference>
<dbReference type="Pfam" id="PF13302">
    <property type="entry name" value="Acetyltransf_3"/>
    <property type="match status" value="1"/>
</dbReference>
<keyword evidence="2" id="KW-0808">Transferase</keyword>
<feature type="domain" description="N-acetyltransferase" evidence="1">
    <location>
        <begin position="14"/>
        <end position="170"/>
    </location>
</feature>
<accession>A0A840WPB9</accession>
<dbReference type="PROSITE" id="PS51186">
    <property type="entry name" value="GNAT"/>
    <property type="match status" value="1"/>
</dbReference>
<dbReference type="GO" id="GO:0016747">
    <property type="term" value="F:acyltransferase activity, transferring groups other than amino-acyl groups"/>
    <property type="evidence" value="ECO:0007669"/>
    <property type="project" value="InterPro"/>
</dbReference>
<comment type="caution">
    <text evidence="2">The sequence shown here is derived from an EMBL/GenBank/DDBJ whole genome shotgun (WGS) entry which is preliminary data.</text>
</comment>
<evidence type="ECO:0000313" key="2">
    <source>
        <dbReference type="EMBL" id="MBB5515923.1"/>
    </source>
</evidence>
<dbReference type="InterPro" id="IPR000182">
    <property type="entry name" value="GNAT_dom"/>
</dbReference>
<sequence length="181" mass="19874">MALPDDTWAETERLILRRWRDADDAPFAAINADPAVMRHFPAPLTRAESDAFLDRMRSLWRSDLSFAAVERKSDGALIGMTGLHRPVGLPIGPVTEVGWRFARSAWGHGYATEAANASLAVAWDMGLSEVVAFTSPANQPSMRVMERIGMTRAPARDFIHPAMPADHPLNPAIVYAISPAR</sequence>
<name>A0A840WPB9_9RHOB</name>
<dbReference type="RefSeq" id="WP_184011042.1">
    <property type="nucleotide sequence ID" value="NZ_JACIJS010000005.1"/>
</dbReference>